<dbReference type="InterPro" id="IPR055066">
    <property type="entry name" value="AASDHPPT_N"/>
</dbReference>
<feature type="domain" description="4'-phosphopantetheinyl transferase N-terminal" evidence="4">
    <location>
        <begin position="50"/>
        <end position="127"/>
    </location>
</feature>
<dbReference type="GO" id="GO:0000287">
    <property type="term" value="F:magnesium ion binding"/>
    <property type="evidence" value="ECO:0007669"/>
    <property type="project" value="InterPro"/>
</dbReference>
<comment type="similarity">
    <text evidence="1">Belongs to the P-Pant transferase superfamily. Gsp/Sfp/HetI/AcpT family.</text>
</comment>
<dbReference type="STRING" id="229205.SAMN05444372_11617"/>
<evidence type="ECO:0000313" key="5">
    <source>
        <dbReference type="EMBL" id="SHH12215.1"/>
    </source>
</evidence>
<dbReference type="Pfam" id="PF22624">
    <property type="entry name" value="AASDHPPT_N"/>
    <property type="match status" value="1"/>
</dbReference>
<evidence type="ECO:0000259" key="4">
    <source>
        <dbReference type="Pfam" id="PF22624"/>
    </source>
</evidence>
<dbReference type="PANTHER" id="PTHR12215">
    <property type="entry name" value="PHOSPHOPANTETHEINE TRANSFERASE"/>
    <property type="match status" value="1"/>
</dbReference>
<dbReference type="AlphaFoldDB" id="A0A1M5QDI8"/>
<dbReference type="PANTHER" id="PTHR12215:SF10">
    <property type="entry name" value="L-AMINOADIPATE-SEMIALDEHYDE DEHYDROGENASE-PHOSPHOPANTETHEINYL TRANSFERASE"/>
    <property type="match status" value="1"/>
</dbReference>
<dbReference type="Proteomes" id="UP000184020">
    <property type="component" value="Unassembled WGS sequence"/>
</dbReference>
<evidence type="ECO:0000259" key="3">
    <source>
        <dbReference type="Pfam" id="PF01648"/>
    </source>
</evidence>
<dbReference type="EMBL" id="FQWF01000016">
    <property type="protein sequence ID" value="SHH12215.1"/>
    <property type="molecule type" value="Genomic_DNA"/>
</dbReference>
<accession>A0A1M5QDI8</accession>
<dbReference type="OrthoDB" id="9808281at2"/>
<dbReference type="GO" id="GO:0008897">
    <property type="term" value="F:holo-[acyl-carrier-protein] synthase activity"/>
    <property type="evidence" value="ECO:0007669"/>
    <property type="project" value="InterPro"/>
</dbReference>
<organism evidence="5 6">
    <name type="scientific">Flavobacterium micromati</name>
    <dbReference type="NCBI Taxonomy" id="229205"/>
    <lineage>
        <taxon>Bacteria</taxon>
        <taxon>Pseudomonadati</taxon>
        <taxon>Bacteroidota</taxon>
        <taxon>Flavobacteriia</taxon>
        <taxon>Flavobacteriales</taxon>
        <taxon>Flavobacteriaceae</taxon>
        <taxon>Flavobacterium</taxon>
    </lineage>
</organism>
<dbReference type="Gene3D" id="3.90.470.20">
    <property type="entry name" value="4'-phosphopantetheinyl transferase domain"/>
    <property type="match status" value="2"/>
</dbReference>
<dbReference type="RefSeq" id="WP_073021820.1">
    <property type="nucleotide sequence ID" value="NZ_FQWF01000016.1"/>
</dbReference>
<dbReference type="InterPro" id="IPR050559">
    <property type="entry name" value="P-Pant_transferase_sf"/>
</dbReference>
<keyword evidence="2 5" id="KW-0808">Transferase</keyword>
<evidence type="ECO:0000256" key="1">
    <source>
        <dbReference type="ARBA" id="ARBA00010990"/>
    </source>
</evidence>
<sequence>MKTSRVIISTSCIEDTKLIPIREYSLNAYDIVIYSIHLPDFYHLKIDLVKFLNFLELDRAARFYNEIDKNHFIIYRSILKFVLAAYTKMDVKNIHLDFYPNKKPYLVSHPWLHFNISHSKDFTVIAISRKKVGIDIEYMSKDFNFVDLLPVIFEKKEISTIQNAINKTHSFYTAWTRKEAFVKALGKGIDEDFKNVPCLDGQHCIDFNFAQSNENWQVNTFNLTKDYLGALAFENSSKNSNSVIMQAMPNNMKDLFALL</sequence>
<gene>
    <name evidence="5" type="ORF">SAMN05444372_11617</name>
</gene>
<proteinExistence type="inferred from homology"/>
<evidence type="ECO:0000256" key="2">
    <source>
        <dbReference type="ARBA" id="ARBA00022679"/>
    </source>
</evidence>
<dbReference type="InterPro" id="IPR037143">
    <property type="entry name" value="4-PPantetheinyl_Trfase_dom_sf"/>
</dbReference>
<evidence type="ECO:0000313" key="6">
    <source>
        <dbReference type="Proteomes" id="UP000184020"/>
    </source>
</evidence>
<name>A0A1M5QDI8_9FLAO</name>
<feature type="domain" description="4'-phosphopantetheinyl transferase" evidence="3">
    <location>
        <begin position="132"/>
        <end position="228"/>
    </location>
</feature>
<dbReference type="GO" id="GO:0019878">
    <property type="term" value="P:lysine biosynthetic process via aminoadipic acid"/>
    <property type="evidence" value="ECO:0007669"/>
    <property type="project" value="TreeGrafter"/>
</dbReference>
<dbReference type="Pfam" id="PF01648">
    <property type="entry name" value="ACPS"/>
    <property type="match status" value="1"/>
</dbReference>
<dbReference type="InterPro" id="IPR008278">
    <property type="entry name" value="4-PPantetheinyl_Trfase_dom"/>
</dbReference>
<keyword evidence="6" id="KW-1185">Reference proteome</keyword>
<dbReference type="SUPFAM" id="SSF56214">
    <property type="entry name" value="4'-phosphopantetheinyl transferase"/>
    <property type="match status" value="2"/>
</dbReference>
<dbReference type="GO" id="GO:0005829">
    <property type="term" value="C:cytosol"/>
    <property type="evidence" value="ECO:0007669"/>
    <property type="project" value="TreeGrafter"/>
</dbReference>
<reference evidence="6" key="1">
    <citation type="submission" date="2016-11" db="EMBL/GenBank/DDBJ databases">
        <authorList>
            <person name="Varghese N."/>
            <person name="Submissions S."/>
        </authorList>
    </citation>
    <scope>NUCLEOTIDE SEQUENCE [LARGE SCALE GENOMIC DNA]</scope>
    <source>
        <strain evidence="6">DSM 17659</strain>
    </source>
</reference>
<protein>
    <submittedName>
        <fullName evidence="5">Phosphopantetheine--protein transferase domain-containing protein</fullName>
    </submittedName>
</protein>